<dbReference type="Gene3D" id="3.30.470.20">
    <property type="entry name" value="ATP-grasp fold, B domain"/>
    <property type="match status" value="1"/>
</dbReference>
<feature type="non-terminal residue" evidence="18">
    <location>
        <position position="1"/>
    </location>
</feature>
<feature type="binding site" evidence="13">
    <location>
        <position position="666"/>
    </location>
    <ligand>
        <name>substrate</name>
    </ligand>
</feature>
<dbReference type="Gene3D" id="1.20.80.30">
    <property type="match status" value="1"/>
</dbReference>
<evidence type="ECO:0000256" key="1">
    <source>
        <dbReference type="ARBA" id="ARBA00001946"/>
    </source>
</evidence>
<dbReference type="InterPro" id="IPR023151">
    <property type="entry name" value="PEP_util_CS"/>
</dbReference>
<dbReference type="GO" id="GO:0016301">
    <property type="term" value="F:kinase activity"/>
    <property type="evidence" value="ECO:0007669"/>
    <property type="project" value="UniProtKB-KW"/>
</dbReference>
<feature type="active site" description="Tele-phosphohistidine intermediate" evidence="12">
    <location>
        <position position="354"/>
    </location>
</feature>
<dbReference type="EC" id="2.7.9.1" evidence="3"/>
<protein>
    <recommendedName>
        <fullName evidence="4">Pyruvate, phosphate dikinase</fullName>
        <ecNumber evidence="3">2.7.9.1</ecNumber>
    </recommendedName>
    <alternativeName>
        <fullName evidence="11">Pyruvate, orthophosphate dikinase</fullName>
    </alternativeName>
</protein>
<evidence type="ECO:0000256" key="3">
    <source>
        <dbReference type="ARBA" id="ARBA00011994"/>
    </source>
</evidence>
<keyword evidence="6 14" id="KW-0479">Metal-binding</keyword>
<dbReference type="GO" id="GO:0046872">
    <property type="term" value="F:metal ion binding"/>
    <property type="evidence" value="ECO:0007669"/>
    <property type="project" value="UniProtKB-KW"/>
</dbReference>
<feature type="binding site" evidence="13">
    <location>
        <position position="664"/>
    </location>
    <ligand>
        <name>substrate</name>
    </ligand>
</feature>
<dbReference type="InterPro" id="IPR015813">
    <property type="entry name" value="Pyrv/PenolPyrv_kinase-like_dom"/>
</dbReference>
<evidence type="ECO:0000256" key="13">
    <source>
        <dbReference type="PIRSR" id="PIRSR000853-2"/>
    </source>
</evidence>
<dbReference type="Pfam" id="PF02896">
    <property type="entry name" value="PEP-utilizers_C"/>
    <property type="match status" value="1"/>
</dbReference>
<dbReference type="PROSITE" id="PS00742">
    <property type="entry name" value="PEP_ENZYMES_2"/>
    <property type="match status" value="1"/>
</dbReference>
<dbReference type="InterPro" id="IPR000121">
    <property type="entry name" value="PEP_util_C"/>
</dbReference>
<keyword evidence="5" id="KW-0808">Transferase</keyword>
<dbReference type="Gene3D" id="3.50.30.10">
    <property type="entry name" value="Phosphohistidine domain"/>
    <property type="match status" value="1"/>
</dbReference>
<evidence type="ECO:0000256" key="14">
    <source>
        <dbReference type="PIRSR" id="PIRSR000853-3"/>
    </source>
</evidence>
<dbReference type="SUPFAM" id="SSF51621">
    <property type="entry name" value="Phosphoenolpyruvate/pyruvate domain"/>
    <property type="match status" value="1"/>
</dbReference>
<feature type="domain" description="Pyruvate phosphate dikinase AMP/ATP-binding" evidence="16">
    <location>
        <begin position="98"/>
        <end position="191"/>
    </location>
</feature>
<dbReference type="PIRSF" id="PIRSF000853">
    <property type="entry name" value="PPDK"/>
    <property type="match status" value="1"/>
</dbReference>
<sequence>IGLTEKTIVGLLKKTGDERFVLDLYRRLVHMYSNVVMAMDGSQLEKILEESKHKKGVKFDTELDARDWKTIISSYKKKIKEVTGKDFPDDPWEQLWGGIGAVFRSWDTPRAVSYRKINHIPDTWGTAVNVQSMVFGNMGENSATGVAFTRNPSTGDNHFYGEFLINAQGEDVVAGIRTPQPLNIHQKQDPIDVSLEEAMPEIYKELDAIQNKLETHYTDMLDLEFTIQQGKLWMLQSRVGKRTAAAAVKTAVDMEKEGLISKDIAIMRVSPQQIEQLLHPRIDPLSKVKPIAKGLPASPGAAYGSTVFSADEAVEKASKGEKVILVRTETSADDIHGMNAAQAIFTATGGMTSHAAVVARGMGKPCVAGCGNLKINEAAKQFQVGDKKFKEGDFLTLDGSTGTVYEGKVPTIEPEFSKEFNKLMEWADQFRKLKVRTNADTPQDAVKAREFGAQGIGLCRTEHMFFGEERLPIVREMILSKTEENRRIALKKLLPHQKNDFYGILKAMRGLPVTIRLLDPPLHEFLPHDPDDIKKIAITLNVSETDINNRIESLKEFNPMLGHRGCRLGITYPEIYEMQVEAIFMAACELKKEKIEVFPEVMIPLVGTEREFIFLRNLTVKTADKIIQKMAIKLDYLVGTMIEIPRACIVADKIAETAEFFSFGTNDLTQMTFGYSRDDAGVFLPVYIEKGILPIDPFQALDQEGVGQLVKMGVEKGRATRPDLKIGICGEHGGEPSSVIFCHQIGLNYVSCSPFRVPVARLAAAHAALSDKDDSRILFKL</sequence>
<keyword evidence="9" id="KW-0067">ATP-binding</keyword>
<reference evidence="18 19" key="1">
    <citation type="journal article" date="2016" name="Nat. Commun.">
        <title>Thousands of microbial genomes shed light on interconnected biogeochemical processes in an aquifer system.</title>
        <authorList>
            <person name="Anantharaman K."/>
            <person name="Brown C.T."/>
            <person name="Hug L.A."/>
            <person name="Sharon I."/>
            <person name="Castelle C.J."/>
            <person name="Probst A.J."/>
            <person name="Thomas B.C."/>
            <person name="Singh A."/>
            <person name="Wilkins M.J."/>
            <person name="Karaoz U."/>
            <person name="Brodie E.L."/>
            <person name="Williams K.H."/>
            <person name="Hubbard S.S."/>
            <person name="Banfield J.F."/>
        </authorList>
    </citation>
    <scope>NUCLEOTIDE SEQUENCE [LARGE SCALE GENOMIC DNA]</scope>
</reference>
<evidence type="ECO:0000256" key="12">
    <source>
        <dbReference type="PIRSR" id="PIRSR000853-1"/>
    </source>
</evidence>
<dbReference type="GO" id="GO:0050242">
    <property type="term" value="F:pyruvate, phosphate dikinase activity"/>
    <property type="evidence" value="ECO:0007669"/>
    <property type="project" value="UniProtKB-EC"/>
</dbReference>
<comment type="caution">
    <text evidence="18">The sequence shown here is derived from an EMBL/GenBank/DDBJ whole genome shotgun (WGS) entry which is preliminary data.</text>
</comment>
<keyword evidence="10 14" id="KW-0460">Magnesium</keyword>
<dbReference type="Proteomes" id="UP000179266">
    <property type="component" value="Unassembled WGS sequence"/>
</dbReference>
<evidence type="ECO:0000313" key="18">
    <source>
        <dbReference type="EMBL" id="OGL48890.1"/>
    </source>
</evidence>
<evidence type="ECO:0000256" key="6">
    <source>
        <dbReference type="ARBA" id="ARBA00022723"/>
    </source>
</evidence>
<dbReference type="GO" id="GO:0005524">
    <property type="term" value="F:ATP binding"/>
    <property type="evidence" value="ECO:0007669"/>
    <property type="project" value="UniProtKB-KW"/>
</dbReference>
<feature type="binding site" evidence="14">
    <location>
        <position position="643"/>
    </location>
    <ligand>
        <name>Mg(2+)</name>
        <dbReference type="ChEBI" id="CHEBI:18420"/>
    </ligand>
</feature>
<dbReference type="InterPro" id="IPR018274">
    <property type="entry name" value="PEP_util_AS"/>
</dbReference>
<dbReference type="EMBL" id="MGDD01000027">
    <property type="protein sequence ID" value="OGL48890.1"/>
    <property type="molecule type" value="Genomic_DNA"/>
</dbReference>
<keyword evidence="8 18" id="KW-0418">Kinase</keyword>
<evidence type="ECO:0000256" key="2">
    <source>
        <dbReference type="ARBA" id="ARBA00007837"/>
    </source>
</evidence>
<dbReference type="SUPFAM" id="SSF52009">
    <property type="entry name" value="Phosphohistidine domain"/>
    <property type="match status" value="1"/>
</dbReference>
<evidence type="ECO:0000256" key="8">
    <source>
        <dbReference type="ARBA" id="ARBA00022777"/>
    </source>
</evidence>
<feature type="binding site" evidence="14">
    <location>
        <position position="667"/>
    </location>
    <ligand>
        <name>Mg(2+)</name>
        <dbReference type="ChEBI" id="CHEBI:18420"/>
    </ligand>
</feature>
<dbReference type="PANTHER" id="PTHR22931:SF9">
    <property type="entry name" value="PYRUVATE, PHOSPHATE DIKINASE 1, CHLOROPLASTIC"/>
    <property type="match status" value="1"/>
</dbReference>
<evidence type="ECO:0000256" key="9">
    <source>
        <dbReference type="ARBA" id="ARBA00022840"/>
    </source>
</evidence>
<accession>A0A1F7S588</accession>
<evidence type="ECO:0000256" key="7">
    <source>
        <dbReference type="ARBA" id="ARBA00022741"/>
    </source>
</evidence>
<dbReference type="Pfam" id="PF01326">
    <property type="entry name" value="PPDK_N"/>
    <property type="match status" value="2"/>
</dbReference>
<dbReference type="AlphaFoldDB" id="A0A1F7S588"/>
<evidence type="ECO:0000259" key="17">
    <source>
        <dbReference type="Pfam" id="PF02896"/>
    </source>
</evidence>
<feature type="binding site" evidence="13">
    <location>
        <position position="460"/>
    </location>
    <ligand>
        <name>substrate</name>
    </ligand>
</feature>
<evidence type="ECO:0000256" key="11">
    <source>
        <dbReference type="ARBA" id="ARBA00032883"/>
    </source>
</evidence>
<dbReference type="PANTHER" id="PTHR22931">
    <property type="entry name" value="PHOSPHOENOLPYRUVATE DIKINASE-RELATED"/>
    <property type="match status" value="1"/>
</dbReference>
<name>A0A1F7S588_9BACT</name>
<gene>
    <name evidence="18" type="ORF">A2161_00320</name>
</gene>
<evidence type="ECO:0000313" key="19">
    <source>
        <dbReference type="Proteomes" id="UP000179266"/>
    </source>
</evidence>
<evidence type="ECO:0000256" key="4">
    <source>
        <dbReference type="ARBA" id="ARBA00020138"/>
    </source>
</evidence>
<dbReference type="InterPro" id="IPR040442">
    <property type="entry name" value="Pyrv_kinase-like_dom_sf"/>
</dbReference>
<dbReference type="Gene3D" id="1.10.189.10">
    <property type="entry name" value="Pyruvate Phosphate Dikinase, domain 2"/>
    <property type="match status" value="1"/>
</dbReference>
<dbReference type="InterPro" id="IPR036637">
    <property type="entry name" value="Phosphohistidine_dom_sf"/>
</dbReference>
<dbReference type="InterPro" id="IPR008279">
    <property type="entry name" value="PEP-util_enz_mobile_dom"/>
</dbReference>
<feature type="binding site" evidence="13">
    <location>
        <position position="643"/>
    </location>
    <ligand>
        <name>substrate</name>
    </ligand>
</feature>
<organism evidence="18 19">
    <name type="scientific">Candidatus Schekmanbacteria bacterium RBG_13_48_7</name>
    <dbReference type="NCBI Taxonomy" id="1817878"/>
    <lineage>
        <taxon>Bacteria</taxon>
        <taxon>Candidatus Schekmaniibacteriota</taxon>
    </lineage>
</organism>
<dbReference type="InterPro" id="IPR010121">
    <property type="entry name" value="Pyruvate_phosphate_dikinase"/>
</dbReference>
<dbReference type="InterPro" id="IPR013815">
    <property type="entry name" value="ATP_grasp_subdomain_1"/>
</dbReference>
<comment type="similarity">
    <text evidence="2">Belongs to the PEP-utilizing enzyme family.</text>
</comment>
<comment type="cofactor">
    <cofactor evidence="1 14">
        <name>Mg(2+)</name>
        <dbReference type="ChEBI" id="CHEBI:18420"/>
    </cofactor>
</comment>
<dbReference type="PROSITE" id="PS00370">
    <property type="entry name" value="PEP_ENZYMES_PHOS_SITE"/>
    <property type="match status" value="1"/>
</dbReference>
<dbReference type="NCBIfam" id="TIGR01828">
    <property type="entry name" value="pyru_phos_dikin"/>
    <property type="match status" value="1"/>
</dbReference>
<dbReference type="Pfam" id="PF00391">
    <property type="entry name" value="PEP-utilizers"/>
    <property type="match status" value="1"/>
</dbReference>
<evidence type="ECO:0000256" key="10">
    <source>
        <dbReference type="ARBA" id="ARBA00022842"/>
    </source>
</evidence>
<feature type="domain" description="Pyruvate phosphate dikinase AMP/ATP-binding" evidence="16">
    <location>
        <begin position="203"/>
        <end position="257"/>
    </location>
</feature>
<feature type="active site" description="Proton donor" evidence="12">
    <location>
        <position position="729"/>
    </location>
</feature>
<feature type="binding site" evidence="13">
    <location>
        <position position="665"/>
    </location>
    <ligand>
        <name>substrate</name>
    </ligand>
</feature>
<evidence type="ECO:0000259" key="16">
    <source>
        <dbReference type="Pfam" id="PF01326"/>
    </source>
</evidence>
<keyword evidence="7" id="KW-0547">Nucleotide-binding</keyword>
<feature type="binding site" evidence="13">
    <location>
        <position position="516"/>
    </location>
    <ligand>
        <name>substrate</name>
    </ligand>
</feature>
<proteinExistence type="inferred from homology"/>
<dbReference type="SUPFAM" id="SSF56059">
    <property type="entry name" value="Glutathione synthetase ATP-binding domain-like"/>
    <property type="match status" value="1"/>
</dbReference>
<dbReference type="Gene3D" id="3.20.20.60">
    <property type="entry name" value="Phosphoenolpyruvate-binding domains"/>
    <property type="match status" value="1"/>
</dbReference>
<evidence type="ECO:0000256" key="5">
    <source>
        <dbReference type="ARBA" id="ARBA00022679"/>
    </source>
</evidence>
<feature type="domain" description="PEP-utilising enzyme mobile" evidence="15">
    <location>
        <begin position="321"/>
        <end position="402"/>
    </location>
</feature>
<feature type="binding site" evidence="13">
    <location>
        <position position="667"/>
    </location>
    <ligand>
        <name>substrate</name>
    </ligand>
</feature>
<dbReference type="InterPro" id="IPR002192">
    <property type="entry name" value="PPDK_AMP/ATP-bd"/>
</dbReference>
<evidence type="ECO:0000259" key="15">
    <source>
        <dbReference type="Pfam" id="PF00391"/>
    </source>
</evidence>
<feature type="domain" description="PEP-utilising enzyme C-terminal" evidence="17">
    <location>
        <begin position="418"/>
        <end position="767"/>
    </location>
</feature>
<keyword evidence="18" id="KW-0670">Pyruvate</keyword>
<dbReference type="Gene3D" id="3.30.1490.20">
    <property type="entry name" value="ATP-grasp fold, A domain"/>
    <property type="match status" value="1"/>
</dbReference>